<accession>A0A1C3W1Q7</accession>
<dbReference type="OrthoDB" id="7347703at2"/>
<keyword evidence="1" id="KW-0808">Transferase</keyword>
<evidence type="ECO:0000313" key="1">
    <source>
        <dbReference type="EMBL" id="SCB33953.1"/>
    </source>
</evidence>
<sequence>MGVRNYLIEGVSGTGKTSVCRELRQRGCHAINGDTELAYQGDPKTGEPLDGLAHEHHIWDVDRVRALVADQSHPASFFCGGSRNFSSFIDLFDQVFVLEVDLDTLTRRLDERPETEWGGRAAERQLIERLHATKEDVPKGGVVIDATAPIERVVDEILEKCI</sequence>
<evidence type="ECO:0000313" key="2">
    <source>
        <dbReference type="Proteomes" id="UP000199435"/>
    </source>
</evidence>
<organism evidence="1 2">
    <name type="scientific">Rhizobium miluonense</name>
    <dbReference type="NCBI Taxonomy" id="411945"/>
    <lineage>
        <taxon>Bacteria</taxon>
        <taxon>Pseudomonadati</taxon>
        <taxon>Pseudomonadota</taxon>
        <taxon>Alphaproteobacteria</taxon>
        <taxon>Hyphomicrobiales</taxon>
        <taxon>Rhizobiaceae</taxon>
        <taxon>Rhizobium/Agrobacterium group</taxon>
        <taxon>Rhizobium</taxon>
    </lineage>
</organism>
<keyword evidence="1" id="KW-0418">Kinase</keyword>
<dbReference type="Proteomes" id="UP000199435">
    <property type="component" value="Unassembled WGS sequence"/>
</dbReference>
<dbReference type="Pfam" id="PF13238">
    <property type="entry name" value="AAA_18"/>
    <property type="match status" value="1"/>
</dbReference>
<protein>
    <submittedName>
        <fullName evidence="1">Broad-specificity NMP kinase</fullName>
    </submittedName>
</protein>
<dbReference type="Gene3D" id="3.40.50.300">
    <property type="entry name" value="P-loop containing nucleotide triphosphate hydrolases"/>
    <property type="match status" value="1"/>
</dbReference>
<gene>
    <name evidence="1" type="ORF">GA0061102_102175</name>
</gene>
<dbReference type="EMBL" id="FMAH01000021">
    <property type="protein sequence ID" value="SCB33953.1"/>
    <property type="molecule type" value="Genomic_DNA"/>
</dbReference>
<dbReference type="AlphaFoldDB" id="A0A1C3W1Q7"/>
<dbReference type="GO" id="GO:0016301">
    <property type="term" value="F:kinase activity"/>
    <property type="evidence" value="ECO:0007669"/>
    <property type="project" value="UniProtKB-KW"/>
</dbReference>
<proteinExistence type="predicted"/>
<name>A0A1C3W1Q7_9HYPH</name>
<dbReference type="RefSeq" id="WP_092851565.1">
    <property type="nucleotide sequence ID" value="NZ_FMAH01000021.1"/>
</dbReference>
<reference evidence="2" key="1">
    <citation type="submission" date="2016-08" db="EMBL/GenBank/DDBJ databases">
        <authorList>
            <person name="Varghese N."/>
            <person name="Submissions Spin"/>
        </authorList>
    </citation>
    <scope>NUCLEOTIDE SEQUENCE [LARGE SCALE GENOMIC DNA]</scope>
    <source>
        <strain evidence="2">HAMBI 2971</strain>
    </source>
</reference>
<dbReference type="STRING" id="411945.GA0061102_102175"/>
<dbReference type="SUPFAM" id="SSF52540">
    <property type="entry name" value="P-loop containing nucleoside triphosphate hydrolases"/>
    <property type="match status" value="1"/>
</dbReference>
<dbReference type="InterPro" id="IPR027417">
    <property type="entry name" value="P-loop_NTPase"/>
</dbReference>
<keyword evidence="2" id="KW-1185">Reference proteome</keyword>